<dbReference type="CDD" id="cd02201">
    <property type="entry name" value="FtsZ_type1"/>
    <property type="match status" value="1"/>
</dbReference>
<dbReference type="PRINTS" id="PR00423">
    <property type="entry name" value="CELLDVISFTSZ"/>
</dbReference>
<feature type="region of interest" description="Disordered" evidence="8">
    <location>
        <begin position="322"/>
        <end position="598"/>
    </location>
</feature>
<evidence type="ECO:0000256" key="2">
    <source>
        <dbReference type="ARBA" id="ARBA00022490"/>
    </source>
</evidence>
<accession>A0A547P986</accession>
<feature type="binding site" evidence="5">
    <location>
        <begin position="111"/>
        <end position="113"/>
    </location>
    <ligand>
        <name>GTP</name>
        <dbReference type="ChEBI" id="CHEBI:37565"/>
    </ligand>
</feature>
<evidence type="ECO:0000256" key="6">
    <source>
        <dbReference type="NCBIfam" id="TIGR00065"/>
    </source>
</evidence>
<organism evidence="11 12">
    <name type="scientific">Erythrobacter insulae</name>
    <dbReference type="NCBI Taxonomy" id="2584124"/>
    <lineage>
        <taxon>Bacteria</taxon>
        <taxon>Pseudomonadati</taxon>
        <taxon>Pseudomonadota</taxon>
        <taxon>Alphaproteobacteria</taxon>
        <taxon>Sphingomonadales</taxon>
        <taxon>Erythrobacteraceae</taxon>
        <taxon>Erythrobacter/Porphyrobacter group</taxon>
        <taxon>Erythrobacter</taxon>
    </lineage>
</organism>
<dbReference type="GO" id="GO:0051258">
    <property type="term" value="P:protein polymerization"/>
    <property type="evidence" value="ECO:0007669"/>
    <property type="project" value="UniProtKB-UniRule"/>
</dbReference>
<dbReference type="GO" id="GO:0043093">
    <property type="term" value="P:FtsZ-dependent cytokinesis"/>
    <property type="evidence" value="ECO:0007669"/>
    <property type="project" value="UniProtKB-UniRule"/>
</dbReference>
<dbReference type="InterPro" id="IPR018316">
    <property type="entry name" value="Tubulin/FtsZ_2-layer-sand-dom"/>
</dbReference>
<dbReference type="FunFam" id="3.30.1330.20:FF:000011">
    <property type="entry name" value="Cell division protein FtsZ"/>
    <property type="match status" value="1"/>
</dbReference>
<dbReference type="GO" id="GO:0005525">
    <property type="term" value="F:GTP binding"/>
    <property type="evidence" value="ECO:0007669"/>
    <property type="project" value="UniProtKB-UniRule"/>
</dbReference>
<dbReference type="PANTHER" id="PTHR30314">
    <property type="entry name" value="CELL DIVISION PROTEIN FTSZ-RELATED"/>
    <property type="match status" value="1"/>
</dbReference>
<feature type="compositionally biased region" description="Acidic residues" evidence="8">
    <location>
        <begin position="353"/>
        <end position="367"/>
    </location>
</feature>
<dbReference type="PANTHER" id="PTHR30314:SF3">
    <property type="entry name" value="MITOCHONDRIAL DIVISION PROTEIN FSZA"/>
    <property type="match status" value="1"/>
</dbReference>
<feature type="binding site" evidence="5">
    <location>
        <position position="190"/>
    </location>
    <ligand>
        <name>GTP</name>
        <dbReference type="ChEBI" id="CHEBI:37565"/>
    </ligand>
</feature>
<dbReference type="SUPFAM" id="SSF55307">
    <property type="entry name" value="Tubulin C-terminal domain-like"/>
    <property type="match status" value="1"/>
</dbReference>
<comment type="similarity">
    <text evidence="1 5 7">Belongs to the FtsZ family.</text>
</comment>
<dbReference type="GO" id="GO:0005737">
    <property type="term" value="C:cytoplasm"/>
    <property type="evidence" value="ECO:0007669"/>
    <property type="project" value="UniProtKB-SubCell"/>
</dbReference>
<dbReference type="RefSeq" id="WP_142786963.1">
    <property type="nucleotide sequence ID" value="NZ_VHJK01000001.1"/>
</dbReference>
<feature type="binding site" evidence="5">
    <location>
        <position position="146"/>
    </location>
    <ligand>
        <name>GTP</name>
        <dbReference type="ChEBI" id="CHEBI:37565"/>
    </ligand>
</feature>
<gene>
    <name evidence="5 11" type="primary">ftsZ</name>
    <name evidence="11" type="ORF">FGU71_01685</name>
</gene>
<dbReference type="InterPro" id="IPR045061">
    <property type="entry name" value="FtsZ/CetZ"/>
</dbReference>
<evidence type="ECO:0000256" key="7">
    <source>
        <dbReference type="RuleBase" id="RU000631"/>
    </source>
</evidence>
<feature type="domain" description="Tubulin/FtsZ 2-layer sandwich" evidence="10">
    <location>
        <begin position="210"/>
        <end position="328"/>
    </location>
</feature>
<name>A0A547P986_9SPHN</name>
<evidence type="ECO:0000256" key="4">
    <source>
        <dbReference type="ARBA" id="ARBA00023134"/>
    </source>
</evidence>
<reference evidence="11 12" key="1">
    <citation type="submission" date="2019-06" db="EMBL/GenBank/DDBJ databases">
        <title>Erythrobacter insulae sp. nov., isolated from a tidal flat.</title>
        <authorList>
            <person name="Yoon J.-H."/>
        </authorList>
    </citation>
    <scope>NUCLEOTIDE SEQUENCE [LARGE SCALE GENOMIC DNA]</scope>
    <source>
        <strain evidence="11 12">JBTF-M21</strain>
    </source>
</reference>
<feature type="compositionally biased region" description="Acidic residues" evidence="8">
    <location>
        <begin position="376"/>
        <end position="398"/>
    </location>
</feature>
<evidence type="ECO:0000256" key="1">
    <source>
        <dbReference type="ARBA" id="ARBA00009690"/>
    </source>
</evidence>
<evidence type="ECO:0000256" key="5">
    <source>
        <dbReference type="HAMAP-Rule" id="MF_00909"/>
    </source>
</evidence>
<dbReference type="Pfam" id="PF00091">
    <property type="entry name" value="Tubulin"/>
    <property type="match status" value="1"/>
</dbReference>
<dbReference type="SUPFAM" id="SSF52490">
    <property type="entry name" value="Tubulin nucleotide-binding domain-like"/>
    <property type="match status" value="1"/>
</dbReference>
<feature type="binding site" evidence="5">
    <location>
        <position position="142"/>
    </location>
    <ligand>
        <name>GTP</name>
        <dbReference type="ChEBI" id="CHEBI:37565"/>
    </ligand>
</feature>
<dbReference type="GO" id="GO:0032153">
    <property type="term" value="C:cell division site"/>
    <property type="evidence" value="ECO:0007669"/>
    <property type="project" value="UniProtKB-UniRule"/>
</dbReference>
<dbReference type="Gene3D" id="3.40.50.1440">
    <property type="entry name" value="Tubulin/FtsZ, GTPase domain"/>
    <property type="match status" value="1"/>
</dbReference>
<dbReference type="InterPro" id="IPR024757">
    <property type="entry name" value="FtsZ_C"/>
</dbReference>
<feature type="domain" description="Tubulin/FtsZ GTPase" evidence="9">
    <location>
        <begin position="16"/>
        <end position="208"/>
    </location>
</feature>
<evidence type="ECO:0000259" key="9">
    <source>
        <dbReference type="SMART" id="SM00864"/>
    </source>
</evidence>
<dbReference type="InterPro" id="IPR008280">
    <property type="entry name" value="Tub_FtsZ_C"/>
</dbReference>
<comment type="subunit">
    <text evidence="5">Homodimer. Polymerizes to form a dynamic ring structure in a strictly GTP-dependent manner. Interacts directly with several other division proteins.</text>
</comment>
<dbReference type="GO" id="GO:0000917">
    <property type="term" value="P:division septum assembly"/>
    <property type="evidence" value="ECO:0007669"/>
    <property type="project" value="UniProtKB-KW"/>
</dbReference>
<dbReference type="InterPro" id="IPR037103">
    <property type="entry name" value="Tubulin/FtsZ-like_C"/>
</dbReference>
<feature type="compositionally biased region" description="Basic and acidic residues" evidence="8">
    <location>
        <begin position="491"/>
        <end position="503"/>
    </location>
</feature>
<feature type="compositionally biased region" description="Low complexity" evidence="8">
    <location>
        <begin position="531"/>
        <end position="552"/>
    </location>
</feature>
<dbReference type="SMART" id="SM00864">
    <property type="entry name" value="Tubulin"/>
    <property type="match status" value="1"/>
</dbReference>
<protein>
    <recommendedName>
        <fullName evidence="5 6">Cell division protein FtsZ</fullName>
    </recommendedName>
</protein>
<keyword evidence="2 5" id="KW-0963">Cytoplasm</keyword>
<dbReference type="HAMAP" id="MF_00909">
    <property type="entry name" value="FtsZ"/>
    <property type="match status" value="1"/>
</dbReference>
<dbReference type="AlphaFoldDB" id="A0A547P986"/>
<dbReference type="PROSITE" id="PS01135">
    <property type="entry name" value="FTSZ_2"/>
    <property type="match status" value="1"/>
</dbReference>
<feature type="compositionally biased region" description="Polar residues" evidence="8">
    <location>
        <begin position="330"/>
        <end position="339"/>
    </location>
</feature>
<dbReference type="OrthoDB" id="9813375at2"/>
<dbReference type="NCBIfam" id="TIGR00065">
    <property type="entry name" value="ftsZ"/>
    <property type="match status" value="1"/>
</dbReference>
<comment type="caution">
    <text evidence="11">The sequence shown here is derived from an EMBL/GenBank/DDBJ whole genome shotgun (WGS) entry which is preliminary data.</text>
</comment>
<dbReference type="InterPro" id="IPR003008">
    <property type="entry name" value="Tubulin_FtsZ_GTPase"/>
</dbReference>
<evidence type="ECO:0000256" key="8">
    <source>
        <dbReference type="SAM" id="MobiDB-lite"/>
    </source>
</evidence>
<proteinExistence type="inferred from homology"/>
<evidence type="ECO:0000313" key="12">
    <source>
        <dbReference type="Proteomes" id="UP000316343"/>
    </source>
</evidence>
<dbReference type="SMART" id="SM00865">
    <property type="entry name" value="Tubulin_C"/>
    <property type="match status" value="1"/>
</dbReference>
<comment type="function">
    <text evidence="5 7">Essential cell division protein that forms a contractile ring structure (Z ring) at the future cell division site. The regulation of the ring assembly controls the timing and the location of cell division. One of the functions of the FtsZ ring is to recruit other cell division proteins to the septum to produce a new cell wall between the dividing cells. Binds GTP and shows GTPase activity.</text>
</comment>
<dbReference type="EMBL" id="VHJK01000001">
    <property type="protein sequence ID" value="TRD10701.1"/>
    <property type="molecule type" value="Genomic_DNA"/>
</dbReference>
<evidence type="ECO:0000256" key="3">
    <source>
        <dbReference type="ARBA" id="ARBA00022741"/>
    </source>
</evidence>
<keyword evidence="12" id="KW-1185">Reference proteome</keyword>
<dbReference type="PROSITE" id="PS01134">
    <property type="entry name" value="FTSZ_1"/>
    <property type="match status" value="1"/>
</dbReference>
<dbReference type="GO" id="GO:0003924">
    <property type="term" value="F:GTPase activity"/>
    <property type="evidence" value="ECO:0007669"/>
    <property type="project" value="UniProtKB-UniRule"/>
</dbReference>
<sequence length="598" mass="61627">MSINIGPAATDDLRPRITVVGIGGAGGNAIANMIASEIEGVEFIVANTDAQALSTSPAEKRIQLGPDITGGLGAGARPEVGKAAAEETVAEIEEALEGVNMVFIAAGMGGGTGTGAAPVIAEAARRKGVLTVGVVTKPFLFEGTRRMRAADSGIAELQECVDTLIVIPNQNLFLIAKAETTFKEAFELADEVLQQGVRSITDLMVMPGLINLDFADVRSVMSEMGKAMMGTGEGEGETRALDAAEQAIANPLLDGVSMQGAKGVIISIIGGEDMKLLEVDEAANHIRELVDEDANIIWGSAFNPNLDGKIRVSVVATGIEPTSAGRADQRTQVSLSSSRAPKRPVLELPGESEVAEEAGGDLTDEEPMTLTAPELPDFETESESDAEPEFEPANEAEPFDLSGMQAGDDMGEAEEDDDVEGIVDPLAGLRGADDEPNDSSDAGNAALADPADDSHLGSASHSGFKSGDTEEPLDLTGEYAADGDEDNIFGDADRLSEEDKPVEARLGGSRRKSLLGGSAGADADGGKSEDGPSSDSGSASQGGSPPAKPAAASGGGSTLFERMANLSRTGSDESDDDDDDDDAPALSIPRFLGRQNNQ</sequence>
<comment type="subcellular location">
    <subcellularLocation>
        <location evidence="5">Cytoplasm</location>
    </subcellularLocation>
    <text evidence="5">Assembles at midcell at the inner surface of the cytoplasmic membrane.</text>
</comment>
<dbReference type="InterPro" id="IPR036525">
    <property type="entry name" value="Tubulin/FtsZ_GTPase_sf"/>
</dbReference>
<dbReference type="Proteomes" id="UP000316343">
    <property type="component" value="Unassembled WGS sequence"/>
</dbReference>
<feature type="compositionally biased region" description="Acidic residues" evidence="8">
    <location>
        <begin position="409"/>
        <end position="421"/>
    </location>
</feature>
<dbReference type="InterPro" id="IPR020805">
    <property type="entry name" value="Cell_div_FtsZ_CS"/>
</dbReference>
<feature type="compositionally biased region" description="Acidic residues" evidence="8">
    <location>
        <begin position="572"/>
        <end position="583"/>
    </location>
</feature>
<keyword evidence="3 5" id="KW-0547">Nucleotide-binding</keyword>
<keyword evidence="5 7" id="KW-0132">Cell division</keyword>
<keyword evidence="4 5" id="KW-0342">GTP-binding</keyword>
<evidence type="ECO:0000313" key="11">
    <source>
        <dbReference type="EMBL" id="TRD10701.1"/>
    </source>
</evidence>
<keyword evidence="5 7" id="KW-0131">Cell cycle</keyword>
<dbReference type="InterPro" id="IPR000158">
    <property type="entry name" value="Cell_div_FtsZ"/>
</dbReference>
<dbReference type="FunFam" id="3.40.50.1440:FF:000001">
    <property type="entry name" value="Cell division protein FtsZ"/>
    <property type="match status" value="1"/>
</dbReference>
<dbReference type="Gene3D" id="3.30.1330.20">
    <property type="entry name" value="Tubulin/FtsZ, C-terminal domain"/>
    <property type="match status" value="1"/>
</dbReference>
<keyword evidence="5 7" id="KW-0717">Septation</keyword>
<evidence type="ECO:0000259" key="10">
    <source>
        <dbReference type="SMART" id="SM00865"/>
    </source>
</evidence>
<feature type="binding site" evidence="5">
    <location>
        <begin position="24"/>
        <end position="28"/>
    </location>
    <ligand>
        <name>GTP</name>
        <dbReference type="ChEBI" id="CHEBI:37565"/>
    </ligand>
</feature>
<dbReference type="Pfam" id="PF12327">
    <property type="entry name" value="FtsZ_C"/>
    <property type="match status" value="1"/>
</dbReference>